<dbReference type="EMBL" id="CADCTA010000046">
    <property type="protein sequence ID" value="CAA9226171.1"/>
    <property type="molecule type" value="Genomic_DNA"/>
</dbReference>
<dbReference type="AlphaFoldDB" id="A0A6J4HKA4"/>
<sequence length="37" mass="4295">WCVYCSAFVKCRERGCTSRAVRCAIFRARRRSTPQAV</sequence>
<gene>
    <name evidence="1" type="ORF">AVDCRST_MAG42-1430</name>
</gene>
<feature type="non-terminal residue" evidence="1">
    <location>
        <position position="1"/>
    </location>
</feature>
<name>A0A6J4HKA4_9BACT</name>
<organism evidence="1">
    <name type="scientific">uncultured Chthoniobacterales bacterium</name>
    <dbReference type="NCBI Taxonomy" id="1836801"/>
    <lineage>
        <taxon>Bacteria</taxon>
        <taxon>Pseudomonadati</taxon>
        <taxon>Verrucomicrobiota</taxon>
        <taxon>Spartobacteria</taxon>
        <taxon>Chthoniobacterales</taxon>
        <taxon>environmental samples</taxon>
    </lineage>
</organism>
<reference evidence="1" key="1">
    <citation type="submission" date="2020-02" db="EMBL/GenBank/DDBJ databases">
        <authorList>
            <person name="Meier V. D."/>
        </authorList>
    </citation>
    <scope>NUCLEOTIDE SEQUENCE</scope>
    <source>
        <strain evidence="1">AVDCRST_MAG42</strain>
    </source>
</reference>
<proteinExistence type="predicted"/>
<protein>
    <submittedName>
        <fullName evidence="1">Uncharacterized protein</fullName>
    </submittedName>
</protein>
<feature type="non-terminal residue" evidence="1">
    <location>
        <position position="37"/>
    </location>
</feature>
<accession>A0A6J4HKA4</accession>
<evidence type="ECO:0000313" key="1">
    <source>
        <dbReference type="EMBL" id="CAA9226171.1"/>
    </source>
</evidence>